<reference evidence="1 2" key="1">
    <citation type="submission" date="2019-01" db="EMBL/GenBank/DDBJ databases">
        <authorList>
            <person name="Ferrante I. M."/>
        </authorList>
    </citation>
    <scope>NUCLEOTIDE SEQUENCE [LARGE SCALE GENOMIC DNA]</scope>
    <source>
        <strain evidence="1 2">B856</strain>
    </source>
</reference>
<dbReference type="EMBL" id="CAACVS010000116">
    <property type="protein sequence ID" value="VEU37207.1"/>
    <property type="molecule type" value="Genomic_DNA"/>
</dbReference>
<sequence length="101" mass="10565">MLPLPCILMASGSVNPIVAIGGWEKTTVGTLSLDTLVWVGWRLCLWPCVSCGPNKRSASRRPVAIATGVSSIGPTTSPTAKTPVADVSDVRSSTRMCPLGR</sequence>
<protein>
    <submittedName>
        <fullName evidence="1">Uncharacterized protein</fullName>
    </submittedName>
</protein>
<dbReference type="Proteomes" id="UP000291116">
    <property type="component" value="Unassembled WGS sequence"/>
</dbReference>
<gene>
    <name evidence="1" type="ORF">PSNMU_V1.4_AUG-EV-PASAV3_0038130</name>
</gene>
<evidence type="ECO:0000313" key="1">
    <source>
        <dbReference type="EMBL" id="VEU37207.1"/>
    </source>
</evidence>
<name>A0A448Z525_9STRA</name>
<evidence type="ECO:0000313" key="2">
    <source>
        <dbReference type="Proteomes" id="UP000291116"/>
    </source>
</evidence>
<organism evidence="1 2">
    <name type="scientific">Pseudo-nitzschia multistriata</name>
    <dbReference type="NCBI Taxonomy" id="183589"/>
    <lineage>
        <taxon>Eukaryota</taxon>
        <taxon>Sar</taxon>
        <taxon>Stramenopiles</taxon>
        <taxon>Ochrophyta</taxon>
        <taxon>Bacillariophyta</taxon>
        <taxon>Bacillariophyceae</taxon>
        <taxon>Bacillariophycidae</taxon>
        <taxon>Bacillariales</taxon>
        <taxon>Bacillariaceae</taxon>
        <taxon>Pseudo-nitzschia</taxon>
    </lineage>
</organism>
<accession>A0A448Z525</accession>
<dbReference type="AlphaFoldDB" id="A0A448Z525"/>
<keyword evidence="2" id="KW-1185">Reference proteome</keyword>
<proteinExistence type="predicted"/>